<name>A0AAQ3RUH1_VIGMU</name>
<dbReference type="AlphaFoldDB" id="A0AAQ3RUH1"/>
<evidence type="ECO:0000313" key="3">
    <source>
        <dbReference type="Proteomes" id="UP001374535"/>
    </source>
</evidence>
<reference evidence="2 3" key="1">
    <citation type="journal article" date="2023" name="Life. Sci Alliance">
        <title>Evolutionary insights into 3D genome organization and epigenetic landscape of Vigna mungo.</title>
        <authorList>
            <person name="Junaid A."/>
            <person name="Singh B."/>
            <person name="Bhatia S."/>
        </authorList>
    </citation>
    <scope>NUCLEOTIDE SEQUENCE [LARGE SCALE GENOMIC DNA]</scope>
    <source>
        <strain evidence="2">Urdbean</strain>
    </source>
</reference>
<proteinExistence type="predicted"/>
<sequence length="113" mass="12246">MSQPTASRAARRNSISPTRSTTSRAPSACTTCDMQAAAGKPAHMMIVQAAAAAPDSSEYSSITSDFDHAADDFWREIKLPELLHSKWWTSSANSSPWTEDDLSPPQPFTTVCL</sequence>
<feature type="region of interest" description="Disordered" evidence="1">
    <location>
        <begin position="1"/>
        <end position="29"/>
    </location>
</feature>
<keyword evidence="3" id="KW-1185">Reference proteome</keyword>
<accession>A0AAQ3RUH1</accession>
<feature type="region of interest" description="Disordered" evidence="1">
    <location>
        <begin position="91"/>
        <end position="113"/>
    </location>
</feature>
<gene>
    <name evidence="2" type="ORF">V8G54_018162</name>
</gene>
<protein>
    <submittedName>
        <fullName evidence="2">Uncharacterized protein</fullName>
    </submittedName>
</protein>
<evidence type="ECO:0000313" key="2">
    <source>
        <dbReference type="EMBL" id="WVZ04816.1"/>
    </source>
</evidence>
<organism evidence="2 3">
    <name type="scientific">Vigna mungo</name>
    <name type="common">Black gram</name>
    <name type="synonym">Phaseolus mungo</name>
    <dbReference type="NCBI Taxonomy" id="3915"/>
    <lineage>
        <taxon>Eukaryota</taxon>
        <taxon>Viridiplantae</taxon>
        <taxon>Streptophyta</taxon>
        <taxon>Embryophyta</taxon>
        <taxon>Tracheophyta</taxon>
        <taxon>Spermatophyta</taxon>
        <taxon>Magnoliopsida</taxon>
        <taxon>eudicotyledons</taxon>
        <taxon>Gunneridae</taxon>
        <taxon>Pentapetalae</taxon>
        <taxon>rosids</taxon>
        <taxon>fabids</taxon>
        <taxon>Fabales</taxon>
        <taxon>Fabaceae</taxon>
        <taxon>Papilionoideae</taxon>
        <taxon>50 kb inversion clade</taxon>
        <taxon>NPAAA clade</taxon>
        <taxon>indigoferoid/millettioid clade</taxon>
        <taxon>Phaseoleae</taxon>
        <taxon>Vigna</taxon>
    </lineage>
</organism>
<feature type="compositionally biased region" description="Low complexity" evidence="1">
    <location>
        <begin position="16"/>
        <end position="29"/>
    </location>
</feature>
<evidence type="ECO:0000256" key="1">
    <source>
        <dbReference type="SAM" id="MobiDB-lite"/>
    </source>
</evidence>
<dbReference type="Proteomes" id="UP001374535">
    <property type="component" value="Chromosome 6"/>
</dbReference>
<dbReference type="EMBL" id="CP144695">
    <property type="protein sequence ID" value="WVZ04816.1"/>
    <property type="molecule type" value="Genomic_DNA"/>
</dbReference>